<evidence type="ECO:0000256" key="4">
    <source>
        <dbReference type="ARBA" id="ARBA00022692"/>
    </source>
</evidence>
<dbReference type="PATRIC" id="fig|1607817.3.peg.607"/>
<dbReference type="GO" id="GO:0008654">
    <property type="term" value="P:phospholipid biosynthetic process"/>
    <property type="evidence" value="ECO:0007669"/>
    <property type="project" value="UniProtKB-UniRule"/>
</dbReference>
<evidence type="ECO:0000256" key="8">
    <source>
        <dbReference type="ARBA" id="ARBA00023209"/>
    </source>
</evidence>
<keyword evidence="9 10" id="KW-1208">Phospholipid metabolism</keyword>
<evidence type="ECO:0000256" key="10">
    <source>
        <dbReference type="HAMAP-Rule" id="MF_01043"/>
    </source>
</evidence>
<dbReference type="Proteomes" id="UP000033358">
    <property type="component" value="Unassembled WGS sequence"/>
</dbReference>
<comment type="similarity">
    <text evidence="10">Belongs to the PlsY family.</text>
</comment>
<evidence type="ECO:0000256" key="7">
    <source>
        <dbReference type="ARBA" id="ARBA00023136"/>
    </source>
</evidence>
<dbReference type="UniPathway" id="UPA00085"/>
<evidence type="ECO:0000313" key="11">
    <source>
        <dbReference type="EMBL" id="KKB96285.1"/>
    </source>
</evidence>
<reference evidence="11 12" key="1">
    <citation type="submission" date="2015-02" db="EMBL/GenBank/DDBJ databases">
        <title>Single cell genomics of a rare environmental alphaproteobacterium provides unique insights into Rickettsiaceae evolution.</title>
        <authorList>
            <person name="Martijn J."/>
            <person name="Schulz F."/>
            <person name="Zaremba-Niedzwiedzka K."/>
            <person name="Viklund J."/>
            <person name="Stepanauskas R."/>
            <person name="Andersson S.G.E."/>
            <person name="Horn M."/>
            <person name="Guy L."/>
            <person name="Ettema T.J.G."/>
        </authorList>
    </citation>
    <scope>NUCLEOTIDE SEQUENCE [LARGE SCALE GENOMIC DNA]</scope>
    <source>
        <strain evidence="11 12">SCGC AAA041-L04</strain>
    </source>
</reference>
<keyword evidence="2 10" id="KW-0444">Lipid biosynthesis</keyword>
<comment type="function">
    <text evidence="10">Catalyzes the transfer of an acyl group from acyl-phosphate (acyl-PO(4)) to glycerol-3-phosphate (G3P) to form lysophosphatidic acid (LPA). This enzyme utilizes acyl-phosphate as fatty acyl donor, but not acyl-CoA or acyl-ACP.</text>
</comment>
<gene>
    <name evidence="10 11" type="primary">plsY</name>
    <name evidence="11" type="ORF">SZ25_00607</name>
</gene>
<sequence length="199" mass="21890">MLDHLEIINNHYLIIILSYLLGSIPFGLLIGKVFAIGDIRQSGSGNIGATNMLRVGGKKLGAFTLILDVSKGLLACYVADKLVGHHAMILAAQFAVIGHIFPIWLKFKGGKGVATSFAVFCYCDYKIGLICIAIWLLTFLITRISSLAAILSFGLAPIVGYFLGNDKWLFIMMLVSSMLVLIRHYENIIRLINKDEKSL</sequence>
<keyword evidence="5 10" id="KW-1133">Transmembrane helix</keyword>
<keyword evidence="3 10" id="KW-0808">Transferase</keyword>
<feature type="transmembrane region" description="Helical" evidence="10">
    <location>
        <begin position="117"/>
        <end position="137"/>
    </location>
</feature>
<dbReference type="EC" id="2.3.1.275" evidence="10"/>
<comment type="subcellular location">
    <subcellularLocation>
        <location evidence="10">Cell membrane</location>
        <topology evidence="10">Multi-pass membrane protein</topology>
    </subcellularLocation>
</comment>
<evidence type="ECO:0000256" key="5">
    <source>
        <dbReference type="ARBA" id="ARBA00022989"/>
    </source>
</evidence>
<protein>
    <recommendedName>
        <fullName evidence="10">Glycerol-3-phosphate acyltransferase</fullName>
    </recommendedName>
    <alternativeName>
        <fullName evidence="10">Acyl-PO4 G3P acyltransferase</fullName>
    </alternativeName>
    <alternativeName>
        <fullName evidence="10">Acyl-phosphate--glycerol-3-phosphate acyltransferase</fullName>
    </alternativeName>
    <alternativeName>
        <fullName evidence="10">G3P acyltransferase</fullName>
        <shortName evidence="10">GPAT</shortName>
        <ecNumber evidence="10">2.3.1.275</ecNumber>
    </alternativeName>
    <alternativeName>
        <fullName evidence="10">Lysophosphatidic acid synthase</fullName>
        <shortName evidence="10">LPA synthase</shortName>
    </alternativeName>
</protein>
<feature type="transmembrane region" description="Helical" evidence="10">
    <location>
        <begin position="86"/>
        <end position="105"/>
    </location>
</feature>
<keyword evidence="1 10" id="KW-1003">Cell membrane</keyword>
<accession>A0A0F5MND4</accession>
<dbReference type="PANTHER" id="PTHR30309">
    <property type="entry name" value="INNER MEMBRANE PROTEIN YGIH"/>
    <property type="match status" value="1"/>
</dbReference>
<dbReference type="InterPro" id="IPR003811">
    <property type="entry name" value="G3P_acylTferase_PlsY"/>
</dbReference>
<comment type="caution">
    <text evidence="11">The sequence shown here is derived from an EMBL/GenBank/DDBJ whole genome shotgun (WGS) entry which is preliminary data.</text>
</comment>
<keyword evidence="11" id="KW-0012">Acyltransferase</keyword>
<feature type="transmembrane region" description="Helical" evidence="10">
    <location>
        <begin position="168"/>
        <end position="185"/>
    </location>
</feature>
<evidence type="ECO:0000256" key="6">
    <source>
        <dbReference type="ARBA" id="ARBA00023098"/>
    </source>
</evidence>
<dbReference type="EMBL" id="JYHA01000093">
    <property type="protein sequence ID" value="KKB96285.1"/>
    <property type="molecule type" value="Genomic_DNA"/>
</dbReference>
<keyword evidence="4 10" id="KW-0812">Transmembrane</keyword>
<name>A0A0F5MND4_9RICK</name>
<evidence type="ECO:0000256" key="2">
    <source>
        <dbReference type="ARBA" id="ARBA00022516"/>
    </source>
</evidence>
<keyword evidence="8 10" id="KW-0594">Phospholipid biosynthesis</keyword>
<comment type="catalytic activity">
    <reaction evidence="10">
        <text>an acyl phosphate + sn-glycerol 3-phosphate = a 1-acyl-sn-glycero-3-phosphate + phosphate</text>
        <dbReference type="Rhea" id="RHEA:34075"/>
        <dbReference type="ChEBI" id="CHEBI:43474"/>
        <dbReference type="ChEBI" id="CHEBI:57597"/>
        <dbReference type="ChEBI" id="CHEBI:57970"/>
        <dbReference type="ChEBI" id="CHEBI:59918"/>
        <dbReference type="EC" id="2.3.1.275"/>
    </reaction>
</comment>
<dbReference type="AlphaFoldDB" id="A0A0F5MND4"/>
<keyword evidence="6 10" id="KW-0443">Lipid metabolism</keyword>
<dbReference type="SMART" id="SM01207">
    <property type="entry name" value="G3P_acyltransf"/>
    <property type="match status" value="1"/>
</dbReference>
<feature type="transmembrane region" description="Helical" evidence="10">
    <location>
        <begin position="144"/>
        <end position="162"/>
    </location>
</feature>
<dbReference type="PANTHER" id="PTHR30309:SF0">
    <property type="entry name" value="GLYCEROL-3-PHOSPHATE ACYLTRANSFERASE-RELATED"/>
    <property type="match status" value="1"/>
</dbReference>
<evidence type="ECO:0000256" key="1">
    <source>
        <dbReference type="ARBA" id="ARBA00022475"/>
    </source>
</evidence>
<dbReference type="GO" id="GO:0005886">
    <property type="term" value="C:plasma membrane"/>
    <property type="evidence" value="ECO:0007669"/>
    <property type="project" value="UniProtKB-SubCell"/>
</dbReference>
<dbReference type="HAMAP" id="MF_01043">
    <property type="entry name" value="PlsY"/>
    <property type="match status" value="1"/>
</dbReference>
<evidence type="ECO:0000256" key="3">
    <source>
        <dbReference type="ARBA" id="ARBA00022679"/>
    </source>
</evidence>
<comment type="subunit">
    <text evidence="10">Probably interacts with PlsX.</text>
</comment>
<evidence type="ECO:0000313" key="12">
    <source>
        <dbReference type="Proteomes" id="UP000033358"/>
    </source>
</evidence>
<dbReference type="NCBIfam" id="TIGR00023">
    <property type="entry name" value="glycerol-3-phosphate 1-O-acyltransferase PlsY"/>
    <property type="match status" value="1"/>
</dbReference>
<dbReference type="Pfam" id="PF02660">
    <property type="entry name" value="G3P_acyltransf"/>
    <property type="match status" value="1"/>
</dbReference>
<comment type="pathway">
    <text evidence="10">Lipid metabolism; phospholipid metabolism.</text>
</comment>
<evidence type="ECO:0000256" key="9">
    <source>
        <dbReference type="ARBA" id="ARBA00023264"/>
    </source>
</evidence>
<keyword evidence="12" id="KW-1185">Reference proteome</keyword>
<feature type="transmembrane region" description="Helical" evidence="10">
    <location>
        <begin position="12"/>
        <end position="36"/>
    </location>
</feature>
<organism evidence="11 12">
    <name type="scientific">Candidatus Arcanibacter lacustris</name>
    <dbReference type="NCBI Taxonomy" id="1607817"/>
    <lineage>
        <taxon>Bacteria</taxon>
        <taxon>Pseudomonadati</taxon>
        <taxon>Pseudomonadota</taxon>
        <taxon>Alphaproteobacteria</taxon>
        <taxon>Rickettsiales</taxon>
        <taxon>Candidatus Arcanibacter</taxon>
    </lineage>
</organism>
<dbReference type="GO" id="GO:0043772">
    <property type="term" value="F:acyl-phosphate glycerol-3-phosphate acyltransferase activity"/>
    <property type="evidence" value="ECO:0007669"/>
    <property type="project" value="UniProtKB-UniRule"/>
</dbReference>
<keyword evidence="7 10" id="KW-0472">Membrane</keyword>
<proteinExistence type="inferred from homology"/>